<dbReference type="FunFam" id="3.30.160.60:FF:000448">
    <property type="entry name" value="RE1-silencing transcription factor A"/>
    <property type="match status" value="1"/>
</dbReference>
<dbReference type="InterPro" id="IPR036236">
    <property type="entry name" value="Znf_C2H2_sf"/>
</dbReference>
<evidence type="ECO:0000256" key="8">
    <source>
        <dbReference type="ARBA" id="ARBA00023125"/>
    </source>
</evidence>
<keyword evidence="9" id="KW-0804">Transcription</keyword>
<dbReference type="InterPro" id="IPR013087">
    <property type="entry name" value="Znf_C2H2_type"/>
</dbReference>
<reference evidence="14" key="2">
    <citation type="submission" date="2025-08" db="UniProtKB">
        <authorList>
            <consortium name="Ensembl"/>
        </authorList>
    </citation>
    <scope>IDENTIFICATION</scope>
</reference>
<dbReference type="GO" id="GO:0003677">
    <property type="term" value="F:DNA binding"/>
    <property type="evidence" value="ECO:0007669"/>
    <property type="project" value="UniProtKB-KW"/>
</dbReference>
<keyword evidence="3" id="KW-0479">Metal-binding</keyword>
<dbReference type="GeneID" id="108937631"/>
<dbReference type="PANTHER" id="PTHR24403">
    <property type="entry name" value="ZINC FINGER PROTEIN"/>
    <property type="match status" value="1"/>
</dbReference>
<keyword evidence="10" id="KW-0539">Nucleus</keyword>
<evidence type="ECO:0000259" key="13">
    <source>
        <dbReference type="PROSITE" id="PS50157"/>
    </source>
</evidence>
<gene>
    <name evidence="14" type="primary">si:dkey-154p10.3</name>
</gene>
<dbReference type="AlphaFoldDB" id="A0A8C9S751"/>
<evidence type="ECO:0000313" key="14">
    <source>
        <dbReference type="Ensembl" id="ENSSFOP00015028723.1"/>
    </source>
</evidence>
<feature type="domain" description="C2H2-type" evidence="13">
    <location>
        <begin position="608"/>
        <end position="636"/>
    </location>
</feature>
<dbReference type="PROSITE" id="PS50157">
    <property type="entry name" value="ZINC_FINGER_C2H2_2"/>
    <property type="match status" value="4"/>
</dbReference>
<keyword evidence="7" id="KW-0805">Transcription regulation</keyword>
<protein>
    <submittedName>
        <fullName evidence="14">Si:dkey-154p10.3</fullName>
    </submittedName>
</protein>
<keyword evidence="15" id="KW-1185">Reference proteome</keyword>
<feature type="region of interest" description="Disordered" evidence="12">
    <location>
        <begin position="256"/>
        <end position="276"/>
    </location>
</feature>
<evidence type="ECO:0000256" key="6">
    <source>
        <dbReference type="ARBA" id="ARBA00022833"/>
    </source>
</evidence>
<keyword evidence="8" id="KW-0238">DNA-binding</keyword>
<dbReference type="GO" id="GO:0008270">
    <property type="term" value="F:zinc ion binding"/>
    <property type="evidence" value="ECO:0007669"/>
    <property type="project" value="UniProtKB-KW"/>
</dbReference>
<dbReference type="GO" id="GO:0005634">
    <property type="term" value="C:nucleus"/>
    <property type="evidence" value="ECO:0007669"/>
    <property type="project" value="UniProtKB-SubCell"/>
</dbReference>
<keyword evidence="4" id="KW-0677">Repeat</keyword>
<dbReference type="KEGG" id="sfm:108937631"/>
<evidence type="ECO:0000256" key="7">
    <source>
        <dbReference type="ARBA" id="ARBA00023015"/>
    </source>
</evidence>
<feature type="compositionally biased region" description="Low complexity" evidence="12">
    <location>
        <begin position="661"/>
        <end position="673"/>
    </location>
</feature>
<feature type="compositionally biased region" description="Polar residues" evidence="12">
    <location>
        <begin position="679"/>
        <end position="695"/>
    </location>
</feature>
<dbReference type="PANTHER" id="PTHR24403:SF63">
    <property type="entry name" value="SI:DKEY-154P10.3"/>
    <property type="match status" value="1"/>
</dbReference>
<proteinExistence type="inferred from homology"/>
<evidence type="ECO:0000256" key="10">
    <source>
        <dbReference type="ARBA" id="ARBA00023242"/>
    </source>
</evidence>
<dbReference type="FunFam" id="3.30.160.60:FF:000446">
    <property type="entry name" value="Zinc finger protein"/>
    <property type="match status" value="1"/>
</dbReference>
<dbReference type="Proteomes" id="UP000694397">
    <property type="component" value="Chromosome 7"/>
</dbReference>
<dbReference type="Gene3D" id="3.30.160.60">
    <property type="entry name" value="Classic Zinc Finger"/>
    <property type="match status" value="5"/>
</dbReference>
<evidence type="ECO:0000256" key="12">
    <source>
        <dbReference type="SAM" id="MobiDB-lite"/>
    </source>
</evidence>
<feature type="domain" description="C2H2-type" evidence="13">
    <location>
        <begin position="580"/>
        <end position="607"/>
    </location>
</feature>
<dbReference type="GeneTree" id="ENSGT00910000144592"/>
<dbReference type="FunFam" id="3.30.160.60:FF:001156">
    <property type="entry name" value="Zinc finger protein 407"/>
    <property type="match status" value="1"/>
</dbReference>
<accession>A0A8C9S751</accession>
<dbReference type="PROSITE" id="PS00028">
    <property type="entry name" value="ZINC_FINGER_C2H2_1"/>
    <property type="match status" value="3"/>
</dbReference>
<evidence type="ECO:0000256" key="9">
    <source>
        <dbReference type="ARBA" id="ARBA00023163"/>
    </source>
</evidence>
<feature type="domain" description="C2H2-type" evidence="13">
    <location>
        <begin position="552"/>
        <end position="579"/>
    </location>
</feature>
<feature type="compositionally biased region" description="Basic residues" evidence="12">
    <location>
        <begin position="487"/>
        <end position="500"/>
    </location>
</feature>
<dbReference type="SUPFAM" id="SSF57667">
    <property type="entry name" value="beta-beta-alpha zinc fingers"/>
    <property type="match status" value="3"/>
</dbReference>
<dbReference type="Ensembl" id="ENSSFOT00015029047.2">
    <property type="protein sequence ID" value="ENSSFOP00015028723.1"/>
    <property type="gene ID" value="ENSSFOG00015018456.2"/>
</dbReference>
<comment type="subcellular location">
    <subcellularLocation>
        <location evidence="1">Nucleus</location>
    </subcellularLocation>
</comment>
<evidence type="ECO:0000256" key="3">
    <source>
        <dbReference type="ARBA" id="ARBA00022723"/>
    </source>
</evidence>
<reference evidence="14" key="3">
    <citation type="submission" date="2025-09" db="UniProtKB">
        <authorList>
            <consortium name="Ensembl"/>
        </authorList>
    </citation>
    <scope>IDENTIFICATION</scope>
</reference>
<dbReference type="Pfam" id="PF00096">
    <property type="entry name" value="zf-C2H2"/>
    <property type="match status" value="2"/>
</dbReference>
<organism evidence="14 15">
    <name type="scientific">Scleropages formosus</name>
    <name type="common">Asian bonytongue</name>
    <name type="synonym">Osteoglossum formosum</name>
    <dbReference type="NCBI Taxonomy" id="113540"/>
    <lineage>
        <taxon>Eukaryota</taxon>
        <taxon>Metazoa</taxon>
        <taxon>Chordata</taxon>
        <taxon>Craniata</taxon>
        <taxon>Vertebrata</taxon>
        <taxon>Euteleostomi</taxon>
        <taxon>Actinopterygii</taxon>
        <taxon>Neopterygii</taxon>
        <taxon>Teleostei</taxon>
        <taxon>Osteoglossocephala</taxon>
        <taxon>Osteoglossomorpha</taxon>
        <taxon>Osteoglossiformes</taxon>
        <taxon>Osteoglossidae</taxon>
        <taxon>Scleropages</taxon>
    </lineage>
</organism>
<evidence type="ECO:0000256" key="5">
    <source>
        <dbReference type="ARBA" id="ARBA00022771"/>
    </source>
</evidence>
<evidence type="ECO:0000256" key="2">
    <source>
        <dbReference type="ARBA" id="ARBA00006991"/>
    </source>
</evidence>
<name>A0A8C9S751_SCLFO</name>
<comment type="similarity">
    <text evidence="2">Belongs to the krueppel C2H2-type zinc-finger protein family.</text>
</comment>
<dbReference type="GO" id="GO:0045944">
    <property type="term" value="P:positive regulation of transcription by RNA polymerase II"/>
    <property type="evidence" value="ECO:0007669"/>
    <property type="project" value="TreeGrafter"/>
</dbReference>
<dbReference type="InterPro" id="IPR050688">
    <property type="entry name" value="Zinc_finger/UBP_domain"/>
</dbReference>
<feature type="region of interest" description="Disordered" evidence="12">
    <location>
        <begin position="654"/>
        <end position="695"/>
    </location>
</feature>
<reference evidence="14 15" key="1">
    <citation type="submission" date="2019-04" db="EMBL/GenBank/DDBJ databases">
        <authorList>
            <consortium name="Wellcome Sanger Institute Data Sharing"/>
        </authorList>
    </citation>
    <scope>NUCLEOTIDE SEQUENCE [LARGE SCALE GENOMIC DNA]</scope>
</reference>
<feature type="domain" description="C2H2-type" evidence="13">
    <location>
        <begin position="524"/>
        <end position="551"/>
    </location>
</feature>
<dbReference type="SMART" id="SM00355">
    <property type="entry name" value="ZnF_C2H2"/>
    <property type="match status" value="11"/>
</dbReference>
<evidence type="ECO:0000256" key="1">
    <source>
        <dbReference type="ARBA" id="ARBA00004123"/>
    </source>
</evidence>
<evidence type="ECO:0000256" key="4">
    <source>
        <dbReference type="ARBA" id="ARBA00022737"/>
    </source>
</evidence>
<keyword evidence="5 11" id="KW-0863">Zinc-finger</keyword>
<keyword evidence="6" id="KW-0862">Zinc</keyword>
<evidence type="ECO:0000256" key="11">
    <source>
        <dbReference type="PROSITE-ProRule" id="PRU00042"/>
    </source>
</evidence>
<feature type="region of interest" description="Disordered" evidence="12">
    <location>
        <begin position="487"/>
        <end position="507"/>
    </location>
</feature>
<sequence>MLMFDKIAKKRLSMSPLRDIYQDIQPVTLRLSEESATSSLYCSTAEGMEARVSTLVEAFLVEVYRCRVCQFTSSLKSRISTHVAERHDLAHTCHPLSCLDKGVESSLDVEVGHVQEELHRSTSPYALEDELDSTRKDREDPMSLERLPFLLPMYGMLQNISPRSCDMGLGPNAGVSHTCEVNTLFEEEEGQGNPGAEAAEFHLEDSSSVELPGPLSCPMGSSSPEAQDEEMAQSAHLMSLGLCRISSIKCLPRVGTPEPRSALAQPGQECSDTPLEENTLRRDLTEAQSTTEDTSLLCVLCHIALPTQSLLEVHLKCHNRGQGFSCPQCGWAAEVWAEMESHWKGHRKRLGSRLSLRPHRCSICPRTFQSADSRDAHQQRHRRRCKPLGQCARCMIWCGSGREFEQHGRCHVQGGFKCLHCNFTEETWEDVHTHMFSQHQNTEEQQRTGSIRQSLKTRLPRSYDDSADASVLRDVKSPLEDWWDTKKKRRKKVKRGRRGRSGAGQKEVEVAPIGRRKGKSLKEFCCSLCDRKFTTKLTMQRHMGIHQGDKPFQCPQCPYSTRLKASLVQHLRVHTGEKPFKCTQCPYASIDSSSLLRHSRTHTQEKPHRCQHCPYSSIQKKSLDLHMRRHHTGESFHCHLCSYSTPNQQLLHRHLRKHHASAAQTTTASEPSAGALSPGRSSSISLLQETDTQAS</sequence>
<dbReference type="OrthoDB" id="6077919at2759"/>
<evidence type="ECO:0000313" key="15">
    <source>
        <dbReference type="Proteomes" id="UP000694397"/>
    </source>
</evidence>